<proteinExistence type="predicted"/>
<protein>
    <submittedName>
        <fullName evidence="2 4">Uncharacterized protein</fullName>
    </submittedName>
</protein>
<dbReference type="PANTHER" id="PTHR10796:SF92">
    <property type="entry name" value="PATCHED-RELATED, ISOFORM A"/>
    <property type="match status" value="1"/>
</dbReference>
<name>A0A183D6E4_9BILA</name>
<organism evidence="4">
    <name type="scientific">Gongylonema pulchrum</name>
    <dbReference type="NCBI Taxonomy" id="637853"/>
    <lineage>
        <taxon>Eukaryota</taxon>
        <taxon>Metazoa</taxon>
        <taxon>Ecdysozoa</taxon>
        <taxon>Nematoda</taxon>
        <taxon>Chromadorea</taxon>
        <taxon>Rhabditida</taxon>
        <taxon>Spirurina</taxon>
        <taxon>Spiruromorpha</taxon>
        <taxon>Spiruroidea</taxon>
        <taxon>Gongylonematidae</taxon>
        <taxon>Gongylonema</taxon>
    </lineage>
</organism>
<evidence type="ECO:0000313" key="2">
    <source>
        <dbReference type="EMBL" id="VDK43944.1"/>
    </source>
</evidence>
<dbReference type="GO" id="GO:0005886">
    <property type="term" value="C:plasma membrane"/>
    <property type="evidence" value="ECO:0007669"/>
    <property type="project" value="TreeGrafter"/>
</dbReference>
<dbReference type="OrthoDB" id="6510177at2759"/>
<dbReference type="EMBL" id="UYRT01007951">
    <property type="protein sequence ID" value="VDK43944.1"/>
    <property type="molecule type" value="Genomic_DNA"/>
</dbReference>
<evidence type="ECO:0000313" key="4">
    <source>
        <dbReference type="WBParaSite" id="GPUH_0000429201-mRNA-1"/>
    </source>
</evidence>
<evidence type="ECO:0000313" key="3">
    <source>
        <dbReference type="Proteomes" id="UP000271098"/>
    </source>
</evidence>
<dbReference type="AlphaFoldDB" id="A0A183D6E4"/>
<reference evidence="4" key="1">
    <citation type="submission" date="2016-06" db="UniProtKB">
        <authorList>
            <consortium name="WormBaseParasite"/>
        </authorList>
    </citation>
    <scope>IDENTIFICATION</scope>
</reference>
<dbReference type="GO" id="GO:0006897">
    <property type="term" value="P:endocytosis"/>
    <property type="evidence" value="ECO:0007669"/>
    <property type="project" value="TreeGrafter"/>
</dbReference>
<sequence>MRMRTFDCIEAPLSRLFYRYGRYVAQHPLPFITIPILVTAFCSINLLHIRPVTDAIYLFTPRNARSKFERQVIHDLWPLHYHNYVPGRAVTQFREIQVSTTLLF</sequence>
<dbReference type="PANTHER" id="PTHR10796">
    <property type="entry name" value="PATCHED-RELATED"/>
    <property type="match status" value="1"/>
</dbReference>
<dbReference type="InterPro" id="IPR051697">
    <property type="entry name" value="Patched_domain-protein"/>
</dbReference>
<accession>A0A183D6E4</accession>
<keyword evidence="1" id="KW-0472">Membrane</keyword>
<dbReference type="GO" id="GO:0030659">
    <property type="term" value="C:cytoplasmic vesicle membrane"/>
    <property type="evidence" value="ECO:0007669"/>
    <property type="project" value="TreeGrafter"/>
</dbReference>
<dbReference type="Proteomes" id="UP000271098">
    <property type="component" value="Unassembled WGS sequence"/>
</dbReference>
<keyword evidence="1" id="KW-0812">Transmembrane</keyword>
<keyword evidence="3" id="KW-1185">Reference proteome</keyword>
<reference evidence="2 3" key="2">
    <citation type="submission" date="2018-11" db="EMBL/GenBank/DDBJ databases">
        <authorList>
            <consortium name="Pathogen Informatics"/>
        </authorList>
    </citation>
    <scope>NUCLEOTIDE SEQUENCE [LARGE SCALE GENOMIC DNA]</scope>
</reference>
<gene>
    <name evidence="2" type="ORF">GPUH_LOCUS4285</name>
</gene>
<dbReference type="WBParaSite" id="GPUH_0000429201-mRNA-1">
    <property type="protein sequence ID" value="GPUH_0000429201-mRNA-1"/>
    <property type="gene ID" value="GPUH_0000429201"/>
</dbReference>
<feature type="transmembrane region" description="Helical" evidence="1">
    <location>
        <begin position="29"/>
        <end position="47"/>
    </location>
</feature>
<dbReference type="GO" id="GO:0018996">
    <property type="term" value="P:molting cycle, collagen and cuticulin-based cuticle"/>
    <property type="evidence" value="ECO:0007669"/>
    <property type="project" value="TreeGrafter"/>
</dbReference>
<evidence type="ECO:0000256" key="1">
    <source>
        <dbReference type="SAM" id="Phobius"/>
    </source>
</evidence>
<keyword evidence="1" id="KW-1133">Transmembrane helix</keyword>